<evidence type="ECO:0000313" key="1">
    <source>
        <dbReference type="EMBL" id="SVD52236.1"/>
    </source>
</evidence>
<feature type="non-terminal residue" evidence="1">
    <location>
        <position position="69"/>
    </location>
</feature>
<proteinExistence type="predicted"/>
<protein>
    <submittedName>
        <fullName evidence="1">Uncharacterized protein</fullName>
    </submittedName>
</protein>
<dbReference type="AlphaFoldDB" id="A0A382W051"/>
<reference evidence="1" key="1">
    <citation type="submission" date="2018-05" db="EMBL/GenBank/DDBJ databases">
        <authorList>
            <person name="Lanie J.A."/>
            <person name="Ng W.-L."/>
            <person name="Kazmierczak K.M."/>
            <person name="Andrzejewski T.M."/>
            <person name="Davidsen T.M."/>
            <person name="Wayne K.J."/>
            <person name="Tettelin H."/>
            <person name="Glass J.I."/>
            <person name="Rusch D."/>
            <person name="Podicherti R."/>
            <person name="Tsui H.-C.T."/>
            <person name="Winkler M.E."/>
        </authorList>
    </citation>
    <scope>NUCLEOTIDE SEQUENCE</scope>
</reference>
<sequence length="69" mass="7963">MIFDHSHVPYFLLNVPHRLRKLGVRDGTEAETLVKRGAVKRGASGLLFLCLEKPNWRRSRFLAFANLEN</sequence>
<accession>A0A382W051</accession>
<gene>
    <name evidence="1" type="ORF">METZ01_LOCUS405090</name>
</gene>
<dbReference type="EMBL" id="UINC01156043">
    <property type="protein sequence ID" value="SVD52236.1"/>
    <property type="molecule type" value="Genomic_DNA"/>
</dbReference>
<organism evidence="1">
    <name type="scientific">marine metagenome</name>
    <dbReference type="NCBI Taxonomy" id="408172"/>
    <lineage>
        <taxon>unclassified sequences</taxon>
        <taxon>metagenomes</taxon>
        <taxon>ecological metagenomes</taxon>
    </lineage>
</organism>
<name>A0A382W051_9ZZZZ</name>